<evidence type="ECO:0000256" key="6">
    <source>
        <dbReference type="ARBA" id="ARBA00033356"/>
    </source>
</evidence>
<accession>H9BWY5</accession>
<dbReference type="Gene3D" id="3.40.50.1820">
    <property type="entry name" value="alpha/beta hydrolase"/>
    <property type="match status" value="1"/>
</dbReference>
<dbReference type="NCBIfam" id="TIGR01836">
    <property type="entry name" value="PHA_synth_III_C"/>
    <property type="match status" value="1"/>
</dbReference>
<evidence type="ECO:0000256" key="5">
    <source>
        <dbReference type="ARBA" id="ARBA00023315"/>
    </source>
</evidence>
<keyword evidence="3" id="KW-0808">Transferase</keyword>
<evidence type="ECO:0000256" key="2">
    <source>
        <dbReference type="ARBA" id="ARBA00019065"/>
    </source>
</evidence>
<proteinExistence type="predicted"/>
<dbReference type="PANTHER" id="PTHR36837">
    <property type="entry name" value="POLY(3-HYDROXYALKANOATE) POLYMERASE SUBUNIT PHAC"/>
    <property type="match status" value="1"/>
</dbReference>
<evidence type="ECO:0000313" key="8">
    <source>
        <dbReference type="EMBL" id="AFD03307.1"/>
    </source>
</evidence>
<dbReference type="PANTHER" id="PTHR36837:SF2">
    <property type="entry name" value="POLY(3-HYDROXYALKANOATE) POLYMERASE SUBUNIT PHAC"/>
    <property type="match status" value="1"/>
</dbReference>
<keyword evidence="4" id="KW-0583">PHB biosynthesis</keyword>
<evidence type="ECO:0000256" key="3">
    <source>
        <dbReference type="ARBA" id="ARBA00022679"/>
    </source>
</evidence>
<dbReference type="SUPFAM" id="SSF53474">
    <property type="entry name" value="alpha/beta-Hydrolases"/>
    <property type="match status" value="1"/>
</dbReference>
<dbReference type="Pfam" id="PF00561">
    <property type="entry name" value="Abhydrolase_1"/>
    <property type="match status" value="1"/>
</dbReference>
<organism evidence="8">
    <name type="scientific">uncultured archaeon W4-93a</name>
    <dbReference type="NCBI Taxonomy" id="1131007"/>
    <lineage>
        <taxon>Archaea</taxon>
        <taxon>environmental samples</taxon>
    </lineage>
</organism>
<dbReference type="GO" id="GO:0016746">
    <property type="term" value="F:acyltransferase activity"/>
    <property type="evidence" value="ECO:0007669"/>
    <property type="project" value="UniProtKB-KW"/>
</dbReference>
<dbReference type="EMBL" id="JQ085821">
    <property type="protein sequence ID" value="AFD03307.1"/>
    <property type="molecule type" value="Genomic_DNA"/>
</dbReference>
<dbReference type="InterPro" id="IPR010125">
    <property type="entry name" value="PHA_synth_III_C"/>
</dbReference>
<feature type="domain" description="AB hydrolase-1" evidence="7">
    <location>
        <begin position="91"/>
        <end position="211"/>
    </location>
</feature>
<protein>
    <recommendedName>
        <fullName evidence="2">Poly(3-hydroxyalkanoate) polymerase subunit PhaC</fullName>
    </recommendedName>
    <alternativeName>
        <fullName evidence="6">PHB synthase subunit PhaC</fullName>
    </alternativeName>
</protein>
<dbReference type="AlphaFoldDB" id="H9BWY5"/>
<sequence length="356" mass="41125">MATFGETKIDPKIIEEIIKFSNNIQKAPKLVLAQDEIQLETTPYDVVYEEDKVRLLHYKPMTEKQIHTPYIIAYAVINRYHILDIHPKKSWVKNLLEQGIDVYMIDWGTPSNIDKYLDFDDYVNGYLDNCIEFVKDEKNVDQVSLQGYCTGGTLSAVYASFHPENIKNFVATAPVIDGWRDTTVISNLARHIDVDKMVDTIGNMPPEFMYYCFSVLKPFEQGVEKYVKFFKNIDNESYVDNFMRVEKWLNDTPPIPGELFRQWIKDIYQENLLVQDKMYVGGKRVSLKNIKMPLYTQVAVGDHLVSPECSMPLHYSVGSEDKTLRIYPTGHVGMIASSLSQKKVLPELGQWLKEHS</sequence>
<evidence type="ECO:0000256" key="1">
    <source>
        <dbReference type="ARBA" id="ARBA00004683"/>
    </source>
</evidence>
<dbReference type="InterPro" id="IPR029058">
    <property type="entry name" value="AB_hydrolase_fold"/>
</dbReference>
<dbReference type="InterPro" id="IPR051321">
    <property type="entry name" value="PHA/PHB_synthase"/>
</dbReference>
<dbReference type="GO" id="GO:0042619">
    <property type="term" value="P:poly-hydroxybutyrate biosynthetic process"/>
    <property type="evidence" value="ECO:0007669"/>
    <property type="project" value="UniProtKB-KW"/>
</dbReference>
<reference evidence="8" key="1">
    <citation type="submission" date="2011-11" db="EMBL/GenBank/DDBJ databases">
        <title>Construction and analysis of a metagenome of deep-sea sediment.</title>
        <authorList>
            <person name="Huo Y.-Y."/>
            <person name="Cheng H."/>
            <person name="Wu M."/>
        </authorList>
    </citation>
    <scope>NUCLEOTIDE SEQUENCE</scope>
</reference>
<evidence type="ECO:0000259" key="7">
    <source>
        <dbReference type="Pfam" id="PF00561"/>
    </source>
</evidence>
<keyword evidence="5" id="KW-0012">Acyltransferase</keyword>
<dbReference type="InterPro" id="IPR000073">
    <property type="entry name" value="AB_hydrolase_1"/>
</dbReference>
<dbReference type="UniPathway" id="UPA00917"/>
<comment type="pathway">
    <text evidence="1">Biopolymer metabolism; poly-(R)-3-hydroxybutanoate biosynthesis.</text>
</comment>
<name>H9BWY5_9ARCH</name>
<evidence type="ECO:0000256" key="4">
    <source>
        <dbReference type="ARBA" id="ARBA00022752"/>
    </source>
</evidence>